<gene>
    <name evidence="12" type="primary">EOG090X04XE</name>
</gene>
<keyword evidence="4" id="KW-0328">Glycosyltransferase</keyword>
<evidence type="ECO:0000256" key="5">
    <source>
        <dbReference type="ARBA" id="ARBA00022679"/>
    </source>
</evidence>
<dbReference type="EC" id="2.4.1.258" evidence="3"/>
<comment type="subcellular location">
    <subcellularLocation>
        <location evidence="1">Endoplasmic reticulum membrane</location>
        <topology evidence="1">Multi-pass membrane protein</topology>
    </subcellularLocation>
</comment>
<comment type="catalytic activity">
    <reaction evidence="10">
        <text>an alpha-D-Man-(1-&gt;2)-alpha-D-Man-(1-&gt;2)-alpha-D-Man-(1-&gt;3)-[alpha-D-Man-(1-&gt;6)]-beta-D-Man-(1-&gt;4)-beta-D-GlcNAc-(1-&gt;4)-alpha-D-GlcNAc-diphospho-di-trans,poly-cis-dolichol + a di-trans,poly-cis-dolichyl beta-D-mannosyl phosphate = an alpha-D-Man-(1-&gt;2)-alpha-D-Man-(1-&gt;2)-alpha-D-Man-(1-&gt;3)-[alpha-D-Man-(1-&gt;3)-alpha-D-Man-(1-&gt;6)]-beta-D-Man-(1-&gt;4)-beta-D-GlcNAc-(1-&gt;4)-alpha-D-GlcNAc-diphospho-di-trans,poly-cis-dolichol + a di-trans,poly-cis-dolichyl phosphate + H(+)</text>
        <dbReference type="Rhea" id="RHEA:29527"/>
        <dbReference type="Rhea" id="RHEA-COMP:19498"/>
        <dbReference type="Rhea" id="RHEA-COMP:19501"/>
        <dbReference type="Rhea" id="RHEA-COMP:19516"/>
        <dbReference type="Rhea" id="RHEA-COMP:19517"/>
        <dbReference type="ChEBI" id="CHEBI:15378"/>
        <dbReference type="ChEBI" id="CHEBI:57683"/>
        <dbReference type="ChEBI" id="CHEBI:58211"/>
        <dbReference type="ChEBI" id="CHEBI:132515"/>
        <dbReference type="ChEBI" id="CHEBI:132516"/>
        <dbReference type="EC" id="2.4.1.258"/>
    </reaction>
    <physiologicalReaction direction="left-to-right" evidence="10">
        <dbReference type="Rhea" id="RHEA:29528"/>
    </physiologicalReaction>
</comment>
<dbReference type="GO" id="GO:0005789">
    <property type="term" value="C:endoplasmic reticulum membrane"/>
    <property type="evidence" value="ECO:0007669"/>
    <property type="project" value="UniProtKB-SubCell"/>
</dbReference>
<keyword evidence="5" id="KW-0808">Transferase</keyword>
<feature type="transmembrane region" description="Helical" evidence="11">
    <location>
        <begin position="52"/>
        <end position="69"/>
    </location>
</feature>
<dbReference type="Pfam" id="PF05208">
    <property type="entry name" value="ALG3"/>
    <property type="match status" value="1"/>
</dbReference>
<feature type="transmembrane region" description="Helical" evidence="11">
    <location>
        <begin position="319"/>
        <end position="336"/>
    </location>
</feature>
<feature type="transmembrane region" description="Helical" evidence="11">
    <location>
        <begin position="161"/>
        <end position="184"/>
    </location>
</feature>
<dbReference type="PANTHER" id="PTHR12646:SF0">
    <property type="entry name" value="DOL-P-MAN:MAN(5)GLCNAC(2)-PP-DOL ALPHA-1,3-MANNOSYLTRANSFERASE"/>
    <property type="match status" value="1"/>
</dbReference>
<protein>
    <recommendedName>
        <fullName evidence="3">dolichyl-P-Man:Man5GlcNAc2-PP-dolichol alpha-1,3-mannosyltransferase</fullName>
        <ecNumber evidence="3">2.4.1.258</ecNumber>
    </recommendedName>
</protein>
<evidence type="ECO:0000256" key="9">
    <source>
        <dbReference type="ARBA" id="ARBA00023136"/>
    </source>
</evidence>
<evidence type="ECO:0000313" key="12">
    <source>
        <dbReference type="EMBL" id="SVE69759.1"/>
    </source>
</evidence>
<evidence type="ECO:0000256" key="11">
    <source>
        <dbReference type="SAM" id="Phobius"/>
    </source>
</evidence>
<feature type="transmembrane region" description="Helical" evidence="11">
    <location>
        <begin position="126"/>
        <end position="149"/>
    </location>
</feature>
<keyword evidence="6 11" id="KW-0812">Transmembrane</keyword>
<evidence type="ECO:0000256" key="1">
    <source>
        <dbReference type="ARBA" id="ARBA00004477"/>
    </source>
</evidence>
<evidence type="ECO:0000256" key="2">
    <source>
        <dbReference type="ARBA" id="ARBA00004922"/>
    </source>
</evidence>
<dbReference type="PANTHER" id="PTHR12646">
    <property type="entry name" value="NOT56 - RELATED"/>
    <property type="match status" value="1"/>
</dbReference>
<feature type="transmembrane region" description="Helical" evidence="11">
    <location>
        <begin position="209"/>
        <end position="230"/>
    </location>
</feature>
<evidence type="ECO:0000256" key="10">
    <source>
        <dbReference type="ARBA" id="ARBA00049506"/>
    </source>
</evidence>
<evidence type="ECO:0000256" key="6">
    <source>
        <dbReference type="ARBA" id="ARBA00022692"/>
    </source>
</evidence>
<name>A0A4Y7LQX3_9CRUS</name>
<dbReference type="InterPro" id="IPR007873">
    <property type="entry name" value="Glycosyltransferase_ALG3"/>
</dbReference>
<evidence type="ECO:0000256" key="3">
    <source>
        <dbReference type="ARBA" id="ARBA00011964"/>
    </source>
</evidence>
<dbReference type="AlphaFoldDB" id="A0A4Y7LQX3"/>
<feature type="transmembrane region" description="Helical" evidence="11">
    <location>
        <begin position="24"/>
        <end position="40"/>
    </location>
</feature>
<evidence type="ECO:0000256" key="8">
    <source>
        <dbReference type="ARBA" id="ARBA00022989"/>
    </source>
</evidence>
<accession>A0A4Y7LQX3</accession>
<reference evidence="12" key="1">
    <citation type="submission" date="2018-08" db="EMBL/GenBank/DDBJ databases">
        <authorList>
            <person name="Cornetti L."/>
        </authorList>
    </citation>
    <scope>NUCLEOTIDE SEQUENCE</scope>
    <source>
        <strain evidence="12">FI-BAL1-1</strain>
    </source>
</reference>
<keyword evidence="8 11" id="KW-1133">Transmembrane helix</keyword>
<sequence>MEEVEGVINGTYDYSLLKGQTGPLVYPAGFVYFFTILYYVTSLGKNIRLAQYIFCGIYLVTLALVFRIYSKSKRIPPFALIFICCTSYRIHSIYILRLFNDPVAMMFLYAALNLFLDDFWTLGSIFYSLAVSIKMNILLFAPALLLAYIASQGMYGTIKQLSICAGIQVLLGAPFLMTNFWAYVIGSFDLGRVFLFEWTVNWRFLPEEWFVYPGFHIGLLVVHVGLLLLFGNHWFRCMKSYVKLLPTKMNILSQLFLLPLFTANLIGVALSRSLHYQFYVWYFHSLPYLLWCTPYSTWFKISILGFIEMCWNTFPSTRISSAILHICHLLILGGLFRRRSAKEEKTKSQ</sequence>
<keyword evidence="9 11" id="KW-0472">Membrane</keyword>
<proteinExistence type="evidence at transcript level"/>
<comment type="pathway">
    <text evidence="2">Protein modification; protein glycosylation.</text>
</comment>
<dbReference type="EMBL" id="LR000140">
    <property type="protein sequence ID" value="SVE69759.1"/>
    <property type="molecule type" value="mRNA"/>
</dbReference>
<evidence type="ECO:0000256" key="4">
    <source>
        <dbReference type="ARBA" id="ARBA00022676"/>
    </source>
</evidence>
<keyword evidence="7" id="KW-0256">Endoplasmic reticulum</keyword>
<organism evidence="12">
    <name type="scientific">Eubosmina coregoni</name>
    <dbReference type="NCBI Taxonomy" id="186181"/>
    <lineage>
        <taxon>Eukaryota</taxon>
        <taxon>Metazoa</taxon>
        <taxon>Ecdysozoa</taxon>
        <taxon>Arthropoda</taxon>
        <taxon>Crustacea</taxon>
        <taxon>Branchiopoda</taxon>
        <taxon>Diplostraca</taxon>
        <taxon>Cladocera</taxon>
        <taxon>Anomopoda</taxon>
        <taxon>Bosminidae</taxon>
        <taxon>Eubosmina</taxon>
    </lineage>
</organism>
<feature type="transmembrane region" description="Helical" evidence="11">
    <location>
        <begin position="251"/>
        <end position="270"/>
    </location>
</feature>
<evidence type="ECO:0000256" key="7">
    <source>
        <dbReference type="ARBA" id="ARBA00022824"/>
    </source>
</evidence>
<dbReference type="GO" id="GO:0052925">
    <property type="term" value="F:dol-P-Man:Man(5)GlcNAc(2)-PP-Dol alpha-1,3-mannosyltransferase activity"/>
    <property type="evidence" value="ECO:0007669"/>
    <property type="project" value="UniProtKB-EC"/>
</dbReference>